<reference evidence="1 2" key="1">
    <citation type="submission" date="2016-05" db="EMBL/GenBank/DDBJ databases">
        <title>Complete genome sequence of a phthalic acid esters degrading Mycobacterium sp. YC-RL4.</title>
        <authorList>
            <person name="Ren L."/>
            <person name="Fan S."/>
            <person name="Ruth N."/>
            <person name="Jia Y."/>
            <person name="Wang J."/>
            <person name="Qiao C."/>
        </authorList>
    </citation>
    <scope>NUCLEOTIDE SEQUENCE [LARGE SCALE GENOMIC DNA]</scope>
    <source>
        <strain evidence="1 2">YC-RL4</strain>
    </source>
</reference>
<dbReference type="KEGG" id="madi:A7U43_16905"/>
<dbReference type="EMBL" id="CP015596">
    <property type="protein sequence ID" value="ANE80755.1"/>
    <property type="molecule type" value="Genomic_DNA"/>
</dbReference>
<keyword evidence="2" id="KW-1185">Reference proteome</keyword>
<name>A0A172UNV0_9MYCO</name>
<sequence length="69" mass="7440">MAWHSGDVVTALREIDQMDVQTVPEGAAGTVEETTLFGQPKVVCFDVPTVWGTKRACVQVHRGDVELAG</sequence>
<dbReference type="RefSeq" id="WP_067997531.1">
    <property type="nucleotide sequence ID" value="NZ_CP015596.1"/>
</dbReference>
<evidence type="ECO:0000313" key="1">
    <source>
        <dbReference type="EMBL" id="ANE80755.1"/>
    </source>
</evidence>
<proteinExistence type="predicted"/>
<organism evidence="1 2">
    <name type="scientific">Mycobacterium adipatum</name>
    <dbReference type="NCBI Taxonomy" id="1682113"/>
    <lineage>
        <taxon>Bacteria</taxon>
        <taxon>Bacillati</taxon>
        <taxon>Actinomycetota</taxon>
        <taxon>Actinomycetes</taxon>
        <taxon>Mycobacteriales</taxon>
        <taxon>Mycobacteriaceae</taxon>
        <taxon>Mycobacterium</taxon>
    </lineage>
</organism>
<dbReference type="OrthoDB" id="4737475at2"/>
<protein>
    <recommendedName>
        <fullName evidence="3">DUF4926 domain-containing protein</fullName>
    </recommendedName>
</protein>
<dbReference type="Proteomes" id="UP000077143">
    <property type="component" value="Chromosome"/>
</dbReference>
<gene>
    <name evidence="1" type="ORF">A7U43_16905</name>
</gene>
<accession>A0A172UNV0</accession>
<evidence type="ECO:0000313" key="2">
    <source>
        <dbReference type="Proteomes" id="UP000077143"/>
    </source>
</evidence>
<evidence type="ECO:0008006" key="3">
    <source>
        <dbReference type="Google" id="ProtNLM"/>
    </source>
</evidence>
<dbReference type="AlphaFoldDB" id="A0A172UNV0"/>